<dbReference type="InterPro" id="IPR036890">
    <property type="entry name" value="HATPase_C_sf"/>
</dbReference>
<dbReference type="Pfam" id="PF02518">
    <property type="entry name" value="HATPase_c"/>
    <property type="match status" value="1"/>
</dbReference>
<evidence type="ECO:0000259" key="7">
    <source>
        <dbReference type="PROSITE" id="PS50112"/>
    </source>
</evidence>
<dbReference type="SMART" id="SM00091">
    <property type="entry name" value="PAS"/>
    <property type="match status" value="1"/>
</dbReference>
<feature type="coiled-coil region" evidence="4">
    <location>
        <begin position="132"/>
        <end position="159"/>
    </location>
</feature>
<dbReference type="PANTHER" id="PTHR47429:SF2">
    <property type="entry name" value="PROTEIN TWIN LOV 1"/>
    <property type="match status" value="1"/>
</dbReference>
<keyword evidence="2" id="KW-0288">FMN</keyword>
<dbReference type="CDD" id="cd00130">
    <property type="entry name" value="PAS"/>
    <property type="match status" value="1"/>
</dbReference>
<evidence type="ECO:0000256" key="1">
    <source>
        <dbReference type="ARBA" id="ARBA00022630"/>
    </source>
</evidence>
<dbReference type="AlphaFoldDB" id="A0A345E660"/>
<feature type="compositionally biased region" description="Basic and acidic residues" evidence="5">
    <location>
        <begin position="1"/>
        <end position="11"/>
    </location>
</feature>
<dbReference type="Gene3D" id="3.30.450.20">
    <property type="entry name" value="PAS domain"/>
    <property type="match status" value="1"/>
</dbReference>
<evidence type="ECO:0000313" key="10">
    <source>
        <dbReference type="Proteomes" id="UP000253273"/>
    </source>
</evidence>
<dbReference type="InterPro" id="IPR000700">
    <property type="entry name" value="PAS-assoc_C"/>
</dbReference>
<dbReference type="InterPro" id="IPR005467">
    <property type="entry name" value="His_kinase_dom"/>
</dbReference>
<keyword evidence="10" id="KW-1185">Reference proteome</keyword>
<dbReference type="InterPro" id="IPR035965">
    <property type="entry name" value="PAS-like_dom_sf"/>
</dbReference>
<feature type="domain" description="PAS" evidence="7">
    <location>
        <begin position="155"/>
        <end position="226"/>
    </location>
</feature>
<reference evidence="9 10" key="1">
    <citation type="submission" date="2018-07" db="EMBL/GenBank/DDBJ databases">
        <title>Genome sequences of Haloplanus sp. CBA1113.</title>
        <authorList>
            <person name="Kim Y.B."/>
            <person name="Roh S.W."/>
        </authorList>
    </citation>
    <scope>NUCLEOTIDE SEQUENCE [LARGE SCALE GENOMIC DNA]</scope>
    <source>
        <strain evidence="9 10">CBA1113</strain>
    </source>
</reference>
<dbReference type="RefSeq" id="WP_114586804.1">
    <property type="nucleotide sequence ID" value="NZ_CP031150.1"/>
</dbReference>
<dbReference type="CDD" id="cd00075">
    <property type="entry name" value="HATPase"/>
    <property type="match status" value="1"/>
</dbReference>
<dbReference type="PANTHER" id="PTHR47429">
    <property type="entry name" value="PROTEIN TWIN LOV 1"/>
    <property type="match status" value="1"/>
</dbReference>
<feature type="region of interest" description="Disordered" evidence="5">
    <location>
        <begin position="1"/>
        <end position="23"/>
    </location>
</feature>
<dbReference type="OrthoDB" id="230688at2157"/>
<dbReference type="InterPro" id="IPR003594">
    <property type="entry name" value="HATPase_dom"/>
</dbReference>
<evidence type="ECO:0000256" key="3">
    <source>
        <dbReference type="ARBA" id="ARBA00022991"/>
    </source>
</evidence>
<dbReference type="Pfam" id="PF13426">
    <property type="entry name" value="PAS_9"/>
    <property type="match status" value="1"/>
</dbReference>
<accession>A0A345E660</accession>
<keyword evidence="1" id="KW-0285">Flavoprotein</keyword>
<sequence>MSNEVNRDEPSGHGNGTPAAVDEPRVLLFMQSGRNRELLAEALGDRYRIETTTDPAALGTPFDCCVLDHTEFGHVTDAIERTRERTTVFLPFVLLVPPAAADALDGKPWEYVDDVIELPVGKAELRTRVGNLIERRRTAVELEERSRELEETVADLRLKERAMDEAPVGITITDPDQADNPMVYVNDRFESLTGYERSESLGRNCRFLQGEDTDPETRRALRERIDAERPVAVDIVNYRKNGERMWEKLDIAPVRDDDGRVTNFVGFQTEITDRKIRERRLEVLNRVLSHNLKNKMNVIEGHVALLREEFDEDDAPASLETITDAALDLMGLAESVQETERIISNVGTSEHPVDLTDHVVGLIDMFEDRYPEATITASLPDDSCTVGTTGTLAAIEEAIENGLKHDESGSPSVDVRIEKREGWIDIEIEDDGPGIPDQEIRVLERGETPLNHADRLGLWLMYWVVTKAGGRFDVAEADGGGSIVHLSVPHG</sequence>
<protein>
    <submittedName>
        <fullName evidence="9">PAS domain-containing protein</fullName>
    </submittedName>
</protein>
<evidence type="ECO:0000256" key="4">
    <source>
        <dbReference type="SAM" id="Coils"/>
    </source>
</evidence>
<proteinExistence type="predicted"/>
<dbReference type="GeneID" id="37284777"/>
<evidence type="ECO:0000256" key="2">
    <source>
        <dbReference type="ARBA" id="ARBA00022643"/>
    </source>
</evidence>
<dbReference type="PROSITE" id="PS50113">
    <property type="entry name" value="PAC"/>
    <property type="match status" value="1"/>
</dbReference>
<dbReference type="SMART" id="SM00086">
    <property type="entry name" value="PAC"/>
    <property type="match status" value="1"/>
</dbReference>
<dbReference type="SUPFAM" id="SSF55874">
    <property type="entry name" value="ATPase domain of HSP90 chaperone/DNA topoisomerase II/histidine kinase"/>
    <property type="match status" value="1"/>
</dbReference>
<dbReference type="Gene3D" id="3.30.565.10">
    <property type="entry name" value="Histidine kinase-like ATPase, C-terminal domain"/>
    <property type="match status" value="1"/>
</dbReference>
<dbReference type="Proteomes" id="UP000253273">
    <property type="component" value="Chromosome"/>
</dbReference>
<evidence type="ECO:0000256" key="5">
    <source>
        <dbReference type="SAM" id="MobiDB-lite"/>
    </source>
</evidence>
<evidence type="ECO:0000259" key="8">
    <source>
        <dbReference type="PROSITE" id="PS50113"/>
    </source>
</evidence>
<dbReference type="InterPro" id="IPR000014">
    <property type="entry name" value="PAS"/>
</dbReference>
<dbReference type="SUPFAM" id="SSF52172">
    <property type="entry name" value="CheY-like"/>
    <property type="match status" value="1"/>
</dbReference>
<dbReference type="EMBL" id="CP031150">
    <property type="protein sequence ID" value="AXG07682.1"/>
    <property type="molecule type" value="Genomic_DNA"/>
</dbReference>
<dbReference type="PROSITE" id="PS50112">
    <property type="entry name" value="PAS"/>
    <property type="match status" value="1"/>
</dbReference>
<name>A0A345E660_9EURY</name>
<keyword evidence="3" id="KW-0157">Chromophore</keyword>
<dbReference type="PROSITE" id="PS50109">
    <property type="entry name" value="HIS_KIN"/>
    <property type="match status" value="1"/>
</dbReference>
<dbReference type="InterPro" id="IPR001610">
    <property type="entry name" value="PAC"/>
</dbReference>
<dbReference type="NCBIfam" id="TIGR00229">
    <property type="entry name" value="sensory_box"/>
    <property type="match status" value="1"/>
</dbReference>
<evidence type="ECO:0000259" key="6">
    <source>
        <dbReference type="PROSITE" id="PS50109"/>
    </source>
</evidence>
<dbReference type="SUPFAM" id="SSF55785">
    <property type="entry name" value="PYP-like sensor domain (PAS domain)"/>
    <property type="match status" value="1"/>
</dbReference>
<feature type="domain" description="Histidine kinase" evidence="6">
    <location>
        <begin position="287"/>
        <end position="491"/>
    </location>
</feature>
<dbReference type="KEGG" id="haj:DU500_15290"/>
<dbReference type="InterPro" id="IPR011006">
    <property type="entry name" value="CheY-like_superfamily"/>
</dbReference>
<keyword evidence="4" id="KW-0175">Coiled coil</keyword>
<evidence type="ECO:0000313" key="9">
    <source>
        <dbReference type="EMBL" id="AXG07682.1"/>
    </source>
</evidence>
<gene>
    <name evidence="9" type="ORF">DU500_15290</name>
</gene>
<feature type="domain" description="PAC" evidence="8">
    <location>
        <begin position="229"/>
        <end position="283"/>
    </location>
</feature>
<organism evidence="9 10">
    <name type="scientific">Haloplanus rubicundus</name>
    <dbReference type="NCBI Taxonomy" id="1547898"/>
    <lineage>
        <taxon>Archaea</taxon>
        <taxon>Methanobacteriati</taxon>
        <taxon>Methanobacteriota</taxon>
        <taxon>Stenosarchaea group</taxon>
        <taxon>Halobacteria</taxon>
        <taxon>Halobacteriales</taxon>
        <taxon>Haloferacaceae</taxon>
        <taxon>Haloplanus</taxon>
    </lineage>
</organism>